<evidence type="ECO:0000313" key="2">
    <source>
        <dbReference type="Proteomes" id="UP000011885"/>
    </source>
</evidence>
<dbReference type="EMBL" id="ANOH01000045">
    <property type="protein sequence ID" value="EMI58098.1"/>
    <property type="molecule type" value="Genomic_DNA"/>
</dbReference>
<sequence length="62" mass="6463">MERFIHALCFGVVISTTLAGCGGSGASSAYDGASEQEIADFKAQYAKDQARQEAEANSMSGK</sequence>
<name>M5UQ29_9BACT</name>
<comment type="caution">
    <text evidence="1">The sequence shown here is derived from an EMBL/GenBank/DDBJ whole genome shotgun (WGS) entry which is preliminary data.</text>
</comment>
<dbReference type="AlphaFoldDB" id="M5UQ29"/>
<keyword evidence="2" id="KW-1185">Reference proteome</keyword>
<dbReference type="PROSITE" id="PS51257">
    <property type="entry name" value="PROKAR_LIPOPROTEIN"/>
    <property type="match status" value="1"/>
</dbReference>
<accession>M5UQ29</accession>
<proteinExistence type="predicted"/>
<evidence type="ECO:0000313" key="1">
    <source>
        <dbReference type="EMBL" id="EMI58098.1"/>
    </source>
</evidence>
<reference evidence="1 2" key="1">
    <citation type="journal article" date="2013" name="Mar. Genomics">
        <title>Expression of sulfatases in Rhodopirellula baltica and the diversity of sulfatases in the genus Rhodopirellula.</title>
        <authorList>
            <person name="Wegner C.E."/>
            <person name="Richter-Heitmann T."/>
            <person name="Klindworth A."/>
            <person name="Klockow C."/>
            <person name="Richter M."/>
            <person name="Achstetter T."/>
            <person name="Glockner F.O."/>
            <person name="Harder J."/>
        </authorList>
    </citation>
    <scope>NUCLEOTIDE SEQUENCE [LARGE SCALE GENOMIC DNA]</scope>
    <source>
        <strain evidence="1 2">SM41</strain>
    </source>
</reference>
<gene>
    <name evidence="1" type="ORF">RSSM_00458</name>
</gene>
<dbReference type="PATRIC" id="fig|1263870.3.peg.499"/>
<organism evidence="1 2">
    <name type="scientific">Rhodopirellula sallentina SM41</name>
    <dbReference type="NCBI Taxonomy" id="1263870"/>
    <lineage>
        <taxon>Bacteria</taxon>
        <taxon>Pseudomonadati</taxon>
        <taxon>Planctomycetota</taxon>
        <taxon>Planctomycetia</taxon>
        <taxon>Pirellulales</taxon>
        <taxon>Pirellulaceae</taxon>
        <taxon>Rhodopirellula</taxon>
    </lineage>
</organism>
<protein>
    <submittedName>
        <fullName evidence="1">Secreted protein</fullName>
    </submittedName>
</protein>
<dbReference type="RefSeq" id="WP_008673978.1">
    <property type="nucleotide sequence ID" value="NZ_ANOH01000045.1"/>
</dbReference>
<dbReference type="Proteomes" id="UP000011885">
    <property type="component" value="Unassembled WGS sequence"/>
</dbReference>